<reference evidence="2" key="1">
    <citation type="journal article" date="2016" name="Arch. Virol.">
        <title>A novel nonsegmented double-stranded RNA mycovirus identified in the phytopathogenic fungus Nigrospora oryzae shows similarity to partitivirus-like viruses.</title>
        <authorList>
            <person name="Zhou Q."/>
            <person name="Zhong J."/>
            <person name="Hu Y."/>
            <person name="Gao B.D."/>
        </authorList>
    </citation>
    <scope>NUCLEOTIDE SEQUENCE</scope>
    <source>
        <strain evidence="2">HN-21</strain>
    </source>
</reference>
<feature type="region of interest" description="Disordered" evidence="1">
    <location>
        <begin position="143"/>
        <end position="173"/>
    </location>
</feature>
<sequence>MTALAALPLTIRTTTCPARHTYSGQHVTTTVYVTRLGTMSSSRRIIVTSVWNSLNGLFVNASVTRNAIAKIRPPMPFRWRRPRLASGCSSPWPSRVIIILTSLLSRVTIDAGRRLVQWCPNNTGVGTRVHPYLSAALMMRHNLPSSGPSSGTPRTTYRSLPHRDLYQSPKCAP</sequence>
<organism evidence="2">
    <name type="scientific">Nigrospora oryzae unassigned RNA virus 1</name>
    <dbReference type="NCBI Taxonomy" id="1762895"/>
    <lineage>
        <taxon>Viruses</taxon>
    </lineage>
</organism>
<evidence type="ECO:0000256" key="1">
    <source>
        <dbReference type="SAM" id="MobiDB-lite"/>
    </source>
</evidence>
<evidence type="ECO:0000313" key="2">
    <source>
        <dbReference type="EMBL" id="ALR87112.1"/>
    </source>
</evidence>
<name>A0A0U2L491_9VIRU</name>
<protein>
    <submittedName>
        <fullName evidence="2">Uncharacterized protein</fullName>
    </submittedName>
</protein>
<feature type="compositionally biased region" description="Low complexity" evidence="1">
    <location>
        <begin position="144"/>
        <end position="156"/>
    </location>
</feature>
<proteinExistence type="predicted"/>
<dbReference type="EMBL" id="KT258976">
    <property type="protein sequence ID" value="ALR87112.1"/>
    <property type="molecule type" value="Genomic_RNA"/>
</dbReference>
<accession>A0A0U2L491</accession>